<reference evidence="3" key="1">
    <citation type="journal article" date="2019" name="Int. J. Syst. Evol. Microbiol.">
        <title>The Global Catalogue of Microorganisms (GCM) 10K type strain sequencing project: providing services to taxonomists for standard genome sequencing and annotation.</title>
        <authorList>
            <consortium name="The Broad Institute Genomics Platform"/>
            <consortium name="The Broad Institute Genome Sequencing Center for Infectious Disease"/>
            <person name="Wu L."/>
            <person name="Ma J."/>
        </authorList>
    </citation>
    <scope>NUCLEOTIDE SEQUENCE [LARGE SCALE GENOMIC DNA]</scope>
    <source>
        <strain evidence="3">JCM 18302</strain>
    </source>
</reference>
<dbReference type="Gene3D" id="3.90.180.10">
    <property type="entry name" value="Medium-chain alcohol dehydrogenases, catalytic domain"/>
    <property type="match status" value="1"/>
</dbReference>
<protein>
    <submittedName>
        <fullName evidence="2">Zinc-binding dehydrogenase</fullName>
    </submittedName>
</protein>
<dbReference type="InterPro" id="IPR051397">
    <property type="entry name" value="Zn-ADH-like_protein"/>
</dbReference>
<comment type="caution">
    <text evidence="2">The sequence shown here is derived from an EMBL/GenBank/DDBJ whole genome shotgun (WGS) entry which is preliminary data.</text>
</comment>
<accession>A0ABP9NJX3</accession>
<name>A0ABP9NJX3_9PSEU</name>
<dbReference type="Pfam" id="PF08240">
    <property type="entry name" value="ADH_N"/>
    <property type="match status" value="1"/>
</dbReference>
<evidence type="ECO:0000313" key="3">
    <source>
        <dbReference type="Proteomes" id="UP001500804"/>
    </source>
</evidence>
<dbReference type="Proteomes" id="UP001500804">
    <property type="component" value="Unassembled WGS sequence"/>
</dbReference>
<dbReference type="PANTHER" id="PTHR43677">
    <property type="entry name" value="SHORT-CHAIN DEHYDROGENASE/REDUCTASE"/>
    <property type="match status" value="1"/>
</dbReference>
<gene>
    <name evidence="2" type="ORF">GCM10023320_30110</name>
</gene>
<dbReference type="InterPro" id="IPR002364">
    <property type="entry name" value="Quin_OxRdtase/zeta-crystal_CS"/>
</dbReference>
<evidence type="ECO:0000313" key="2">
    <source>
        <dbReference type="EMBL" id="GAA5121364.1"/>
    </source>
</evidence>
<proteinExistence type="predicted"/>
<sequence length="271" mass="27918">MRLTRAAHVTLPHAPGGDVAGRVEAVGHGVSGWEVGDRVVALAFGGAYAEFVTVPAAFAAPVPDGVDDEAAVVLVRCGQVALGVLRAARLEAGESVLVTAAAGGVGHLAVQLARVLGASRVVAAIGVSVPAKAEALRSVGADEVVTYADLAADGVEPVDVVADGTGGDVQAAALAALAPFGRLVAFSATTPRVDVDQLRLNARIVIGFAMAHYAGGRPEVYARHRAELWELYRDGRLRPLVDSVRPLEKAGDAHRALESRENIGRVLLRVS</sequence>
<dbReference type="PROSITE" id="PS01162">
    <property type="entry name" value="QOR_ZETA_CRYSTAL"/>
    <property type="match status" value="1"/>
</dbReference>
<dbReference type="InterPro" id="IPR013154">
    <property type="entry name" value="ADH-like_N"/>
</dbReference>
<dbReference type="InterPro" id="IPR036291">
    <property type="entry name" value="NAD(P)-bd_dom_sf"/>
</dbReference>
<dbReference type="SMART" id="SM00829">
    <property type="entry name" value="PKS_ER"/>
    <property type="match status" value="1"/>
</dbReference>
<organism evidence="2 3">
    <name type="scientific">Pseudonocardia adelaidensis</name>
    <dbReference type="NCBI Taxonomy" id="648754"/>
    <lineage>
        <taxon>Bacteria</taxon>
        <taxon>Bacillati</taxon>
        <taxon>Actinomycetota</taxon>
        <taxon>Actinomycetes</taxon>
        <taxon>Pseudonocardiales</taxon>
        <taxon>Pseudonocardiaceae</taxon>
        <taxon>Pseudonocardia</taxon>
    </lineage>
</organism>
<dbReference type="SUPFAM" id="SSF50129">
    <property type="entry name" value="GroES-like"/>
    <property type="match status" value="1"/>
</dbReference>
<dbReference type="Pfam" id="PF13602">
    <property type="entry name" value="ADH_zinc_N_2"/>
    <property type="match status" value="1"/>
</dbReference>
<dbReference type="Gene3D" id="3.40.50.720">
    <property type="entry name" value="NAD(P)-binding Rossmann-like Domain"/>
    <property type="match status" value="1"/>
</dbReference>
<dbReference type="InterPro" id="IPR011032">
    <property type="entry name" value="GroES-like_sf"/>
</dbReference>
<dbReference type="EMBL" id="BAABJO010000009">
    <property type="protein sequence ID" value="GAA5121364.1"/>
    <property type="molecule type" value="Genomic_DNA"/>
</dbReference>
<dbReference type="InterPro" id="IPR020843">
    <property type="entry name" value="ER"/>
</dbReference>
<keyword evidence="3" id="KW-1185">Reference proteome</keyword>
<dbReference type="PANTHER" id="PTHR43677:SF4">
    <property type="entry name" value="QUINONE OXIDOREDUCTASE-LIKE PROTEIN 2"/>
    <property type="match status" value="1"/>
</dbReference>
<evidence type="ECO:0000259" key="1">
    <source>
        <dbReference type="SMART" id="SM00829"/>
    </source>
</evidence>
<feature type="domain" description="Enoyl reductase (ER)" evidence="1">
    <location>
        <begin position="2"/>
        <end position="268"/>
    </location>
</feature>
<dbReference type="SUPFAM" id="SSF51735">
    <property type="entry name" value="NAD(P)-binding Rossmann-fold domains"/>
    <property type="match status" value="1"/>
</dbReference>